<evidence type="ECO:0000313" key="2">
    <source>
        <dbReference type="Proteomes" id="UP000008370"/>
    </source>
</evidence>
<dbReference type="OrthoDB" id="2858653at2759"/>
<name>K5WL97_PHACS</name>
<proteinExistence type="predicted"/>
<reference evidence="1 2" key="1">
    <citation type="journal article" date="2012" name="BMC Genomics">
        <title>Comparative genomics of the white-rot fungi, Phanerochaete carnosa and P. chrysosporium, to elucidate the genetic basis of the distinct wood types they colonize.</title>
        <authorList>
            <person name="Suzuki H."/>
            <person name="MacDonald J."/>
            <person name="Syed K."/>
            <person name="Salamov A."/>
            <person name="Hori C."/>
            <person name="Aerts A."/>
            <person name="Henrissat B."/>
            <person name="Wiebenga A."/>
            <person name="vanKuyk P.A."/>
            <person name="Barry K."/>
            <person name="Lindquist E."/>
            <person name="LaButti K."/>
            <person name="Lapidus A."/>
            <person name="Lucas S."/>
            <person name="Coutinho P."/>
            <person name="Gong Y."/>
            <person name="Samejima M."/>
            <person name="Mahadevan R."/>
            <person name="Abou-Zaid M."/>
            <person name="de Vries R.P."/>
            <person name="Igarashi K."/>
            <person name="Yadav J.S."/>
            <person name="Grigoriev I.V."/>
            <person name="Master E.R."/>
        </authorList>
    </citation>
    <scope>NUCLEOTIDE SEQUENCE [LARGE SCALE GENOMIC DNA]</scope>
    <source>
        <strain evidence="1 2">HHB-10118-sp</strain>
    </source>
</reference>
<dbReference type="InParanoid" id="K5WL97"/>
<keyword evidence="2" id="KW-1185">Reference proteome</keyword>
<dbReference type="GeneID" id="18909318"/>
<dbReference type="EMBL" id="JH930477">
    <property type="protein sequence ID" value="EKM51062.1"/>
    <property type="molecule type" value="Genomic_DNA"/>
</dbReference>
<protein>
    <submittedName>
        <fullName evidence="1">Uncharacterized protein</fullName>
    </submittedName>
</protein>
<evidence type="ECO:0000313" key="1">
    <source>
        <dbReference type="EMBL" id="EKM51062.1"/>
    </source>
</evidence>
<dbReference type="RefSeq" id="XP_007400220.1">
    <property type="nucleotide sequence ID" value="XM_007400158.1"/>
</dbReference>
<dbReference type="KEGG" id="pco:PHACADRAFT_165687"/>
<accession>K5WL97</accession>
<sequence>MARLYLFSSLSELELNFFSGMVWQTVQSAEDGTITLSHPSKYFMLQSSIMQALLDPSARHIPRLRSFVLNNLIPFPAPEYEGNVLKSIMSGLEDFSLTAHALRFKGRRGEDMWSWFWSEMMSERFLGPAQHTLTSLTLFSDQPIGQFPTVDLSWLRFPRLMTLNLTGFVFSEHCLTEDFIVYHGRTLRSLMLDTCPMHVGNTDDTPLRPWALLYQRFSDKLTALLEFKTLRRTGWGLHEHDKRLELQSPYERSITGYGYERGKGVKLTPNVLQADRVALRNFLRTINGRRQLQHLLPLVLPELPVTPASICI</sequence>
<gene>
    <name evidence="1" type="ORF">PHACADRAFT_165687</name>
</gene>
<organism evidence="1 2">
    <name type="scientific">Phanerochaete carnosa (strain HHB-10118-sp)</name>
    <name type="common">White-rot fungus</name>
    <name type="synonym">Peniophora carnosa</name>
    <dbReference type="NCBI Taxonomy" id="650164"/>
    <lineage>
        <taxon>Eukaryota</taxon>
        <taxon>Fungi</taxon>
        <taxon>Dikarya</taxon>
        <taxon>Basidiomycota</taxon>
        <taxon>Agaricomycotina</taxon>
        <taxon>Agaricomycetes</taxon>
        <taxon>Polyporales</taxon>
        <taxon>Phanerochaetaceae</taxon>
        <taxon>Phanerochaete</taxon>
    </lineage>
</organism>
<dbReference type="AlphaFoldDB" id="K5WL97"/>
<dbReference type="Proteomes" id="UP000008370">
    <property type="component" value="Unassembled WGS sequence"/>
</dbReference>
<dbReference type="HOGENOM" id="CLU_052543_3_0_1"/>